<protein>
    <submittedName>
        <fullName evidence="1">Uncharacterized protein</fullName>
    </submittedName>
</protein>
<dbReference type="Proteomes" id="UP000278632">
    <property type="component" value="Unassembled WGS sequence"/>
</dbReference>
<reference evidence="2" key="1">
    <citation type="submission" date="2018-05" db="EMBL/GenBank/DDBJ databases">
        <title>Genome Sequencing of selected type strains of the family Eggerthellaceae.</title>
        <authorList>
            <person name="Danylec N."/>
            <person name="Stoll D.A."/>
            <person name="Doetsch A."/>
            <person name="Huch M."/>
        </authorList>
    </citation>
    <scope>NUCLEOTIDE SEQUENCE [LARGE SCALE GENOMIC DNA]</scope>
    <source>
        <strain evidence="2">DSM 16106</strain>
    </source>
</reference>
<comment type="caution">
    <text evidence="1">The sequence shown here is derived from an EMBL/GenBank/DDBJ whole genome shotgun (WGS) entry which is preliminary data.</text>
</comment>
<evidence type="ECO:0000313" key="2">
    <source>
        <dbReference type="Proteomes" id="UP000278632"/>
    </source>
</evidence>
<name>A0A3N0BJA8_9ACTN</name>
<gene>
    <name evidence="1" type="ORF">DMP08_01820</name>
</gene>
<dbReference type="EMBL" id="QICD01000002">
    <property type="protein sequence ID" value="RNL48376.1"/>
    <property type="molecule type" value="Genomic_DNA"/>
</dbReference>
<evidence type="ECO:0000313" key="1">
    <source>
        <dbReference type="EMBL" id="RNL48376.1"/>
    </source>
</evidence>
<sequence length="119" mass="13158">MGGLPFSLFRPIDGFVCGFDKLSCNLGQPLLFYRIVYPAIRTRDGISIAESADVAALYDSFSWVAGRSKEQRNPACSTCIKRFGLQKCGSSRIACVAIGNLGEGARRWKRRKSEDFAEI</sequence>
<keyword evidence="2" id="KW-1185">Reference proteome</keyword>
<accession>A0A3N0BJA8</accession>
<organism evidence="1 2">
    <name type="scientific">Paraeggerthella hongkongensis</name>
    <dbReference type="NCBI Taxonomy" id="230658"/>
    <lineage>
        <taxon>Bacteria</taxon>
        <taxon>Bacillati</taxon>
        <taxon>Actinomycetota</taxon>
        <taxon>Coriobacteriia</taxon>
        <taxon>Eggerthellales</taxon>
        <taxon>Eggerthellaceae</taxon>
        <taxon>Paraeggerthella</taxon>
    </lineage>
</organism>
<proteinExistence type="predicted"/>
<dbReference type="AlphaFoldDB" id="A0A3N0BJA8"/>